<evidence type="ECO:0000256" key="1">
    <source>
        <dbReference type="ARBA" id="ARBA00010088"/>
    </source>
</evidence>
<evidence type="ECO:0000313" key="5">
    <source>
        <dbReference type="Proteomes" id="UP000614424"/>
    </source>
</evidence>
<comment type="caution">
    <text evidence="4">The sequence shown here is derived from an EMBL/GenBank/DDBJ whole genome shotgun (WGS) entry which is preliminary data.</text>
</comment>
<proteinExistence type="inferred from homology"/>
<sequence length="293" mass="33946">MVALPDFLRKQYPFRPQSFELPCGNNMSYVDVGEGPTVVMLHGNPSWSFYYRNLIKLLQKSYRVIVPDHIGCGLSDKPQKYPYRLRKHIDNVCFLLEHLKVEKTSLVVHDWGGAIGMGYAVRNIPRIQSIVILNTAAFRSRHIPFRIKICRIPVFGDLVIRGLNGFARSAVFMAVTRKMSPETVKGFLYPYNSWKNRIATLRFVQDIPLSEHEPSYNTLREVEKGLHAFQSVPILICWGGRDFCFNDHFYSKWQKIYPHATCHYFPDAGHYVLEDAFEDIGPLVHDFFDKQKS</sequence>
<dbReference type="InterPro" id="IPR051340">
    <property type="entry name" value="Haloalkane_dehalogenase"/>
</dbReference>
<dbReference type="InterPro" id="IPR029058">
    <property type="entry name" value="AB_hydrolase_fold"/>
</dbReference>
<dbReference type="GO" id="GO:0006508">
    <property type="term" value="P:proteolysis"/>
    <property type="evidence" value="ECO:0007669"/>
    <property type="project" value="InterPro"/>
</dbReference>
<dbReference type="Proteomes" id="UP000614424">
    <property type="component" value="Unassembled WGS sequence"/>
</dbReference>
<dbReference type="SUPFAM" id="SSF53474">
    <property type="entry name" value="alpha/beta-Hydrolases"/>
    <property type="match status" value="1"/>
</dbReference>
<feature type="domain" description="AB hydrolase-1" evidence="3">
    <location>
        <begin position="36"/>
        <end position="275"/>
    </location>
</feature>
<dbReference type="Pfam" id="PF00561">
    <property type="entry name" value="Abhydrolase_1"/>
    <property type="match status" value="1"/>
</dbReference>
<gene>
    <name evidence="4" type="ORF">H8E41_08740</name>
</gene>
<dbReference type="PRINTS" id="PR00111">
    <property type="entry name" value="ABHYDROLASE"/>
</dbReference>
<comment type="similarity">
    <text evidence="1">Belongs to the peptidase S33 family.</text>
</comment>
<evidence type="ECO:0000313" key="4">
    <source>
        <dbReference type="EMBL" id="MBC8317981.1"/>
    </source>
</evidence>
<dbReference type="GO" id="GO:0004301">
    <property type="term" value="F:epoxide hydrolase activity"/>
    <property type="evidence" value="ECO:0007669"/>
    <property type="project" value="TreeGrafter"/>
</dbReference>
<dbReference type="EMBL" id="JACNJZ010000120">
    <property type="protein sequence ID" value="MBC8317981.1"/>
    <property type="molecule type" value="Genomic_DNA"/>
</dbReference>
<keyword evidence="2 4" id="KW-0378">Hydrolase</keyword>
<reference evidence="4 5" key="1">
    <citation type="submission" date="2020-08" db="EMBL/GenBank/DDBJ databases">
        <title>Bridging the membrane lipid divide: bacteria of the FCB group superphylum have the potential to synthesize archaeal ether lipids.</title>
        <authorList>
            <person name="Villanueva L."/>
            <person name="Von Meijenfeldt F.A.B."/>
            <person name="Westbye A.B."/>
            <person name="Yadav S."/>
            <person name="Hopmans E.C."/>
            <person name="Dutilh B.E."/>
            <person name="Sinninghe Damste J.S."/>
        </authorList>
    </citation>
    <scope>NUCLEOTIDE SEQUENCE [LARGE SCALE GENOMIC DNA]</scope>
    <source>
        <strain evidence="4">NIOZ-UU47</strain>
    </source>
</reference>
<dbReference type="InterPro" id="IPR000073">
    <property type="entry name" value="AB_hydrolase_1"/>
</dbReference>
<name>A0A8J6NBZ8_9BACT</name>
<dbReference type="AlphaFoldDB" id="A0A8J6NBZ8"/>
<organism evidence="4 5">
    <name type="scientific">Candidatus Desulfobia pelagia</name>
    <dbReference type="NCBI Taxonomy" id="2841692"/>
    <lineage>
        <taxon>Bacteria</taxon>
        <taxon>Pseudomonadati</taxon>
        <taxon>Thermodesulfobacteriota</taxon>
        <taxon>Desulfobulbia</taxon>
        <taxon>Desulfobulbales</taxon>
        <taxon>Desulfobulbaceae</taxon>
        <taxon>Candidatus Desulfobia</taxon>
    </lineage>
</organism>
<evidence type="ECO:0000256" key="2">
    <source>
        <dbReference type="ARBA" id="ARBA00022801"/>
    </source>
</evidence>
<dbReference type="InterPro" id="IPR002410">
    <property type="entry name" value="Peptidase_S33"/>
</dbReference>
<dbReference type="PANTHER" id="PTHR42977">
    <property type="entry name" value="HYDROLASE-RELATED"/>
    <property type="match status" value="1"/>
</dbReference>
<dbReference type="GO" id="GO:0008233">
    <property type="term" value="F:peptidase activity"/>
    <property type="evidence" value="ECO:0007669"/>
    <property type="project" value="InterPro"/>
</dbReference>
<accession>A0A8J6NBZ8</accession>
<dbReference type="PRINTS" id="PR00793">
    <property type="entry name" value="PROAMNOPTASE"/>
</dbReference>
<protein>
    <submittedName>
        <fullName evidence="4">Alpha/beta fold hydrolase</fullName>
    </submittedName>
</protein>
<dbReference type="PANTHER" id="PTHR42977:SF3">
    <property type="entry name" value="AB HYDROLASE-1 DOMAIN-CONTAINING PROTEIN"/>
    <property type="match status" value="1"/>
</dbReference>
<dbReference type="Gene3D" id="3.40.50.1820">
    <property type="entry name" value="alpha/beta hydrolase"/>
    <property type="match status" value="1"/>
</dbReference>
<evidence type="ECO:0000259" key="3">
    <source>
        <dbReference type="Pfam" id="PF00561"/>
    </source>
</evidence>